<organism evidence="2 3">
    <name type="scientific">Batrachochytrium dendrobatidis (strain JAM81 / FGSC 10211)</name>
    <name type="common">Frog chytrid fungus</name>
    <dbReference type="NCBI Taxonomy" id="684364"/>
    <lineage>
        <taxon>Eukaryota</taxon>
        <taxon>Fungi</taxon>
        <taxon>Fungi incertae sedis</taxon>
        <taxon>Chytridiomycota</taxon>
        <taxon>Chytridiomycota incertae sedis</taxon>
        <taxon>Chytridiomycetes</taxon>
        <taxon>Rhizophydiales</taxon>
        <taxon>Rhizophydiales incertae sedis</taxon>
        <taxon>Batrachochytrium</taxon>
    </lineage>
</organism>
<evidence type="ECO:0000313" key="2">
    <source>
        <dbReference type="EMBL" id="EGF80149.1"/>
    </source>
</evidence>
<dbReference type="OrthoDB" id="2137001at2759"/>
<gene>
    <name evidence="2" type="ORF">BATDEDRAFT_88916</name>
</gene>
<protein>
    <submittedName>
        <fullName evidence="2">Uncharacterized protein</fullName>
    </submittedName>
</protein>
<name>F4P2K5_BATDJ</name>
<keyword evidence="3" id="KW-1185">Reference proteome</keyword>
<accession>F4P2K5</accession>
<dbReference type="STRING" id="684364.F4P2K5"/>
<dbReference type="OMA" id="FKYQNYQ"/>
<dbReference type="InParanoid" id="F4P2K5"/>
<dbReference type="RefSeq" id="XP_006679189.1">
    <property type="nucleotide sequence ID" value="XM_006679126.1"/>
</dbReference>
<dbReference type="GeneID" id="18243323"/>
<evidence type="ECO:0000256" key="1">
    <source>
        <dbReference type="SAM" id="Coils"/>
    </source>
</evidence>
<evidence type="ECO:0000313" key="3">
    <source>
        <dbReference type="Proteomes" id="UP000007241"/>
    </source>
</evidence>
<keyword evidence="1" id="KW-0175">Coiled coil</keyword>
<dbReference type="Proteomes" id="UP000007241">
    <property type="component" value="Unassembled WGS sequence"/>
</dbReference>
<reference evidence="2 3" key="1">
    <citation type="submission" date="2009-12" db="EMBL/GenBank/DDBJ databases">
        <title>The draft genome of Batrachochytrium dendrobatidis.</title>
        <authorList>
            <consortium name="US DOE Joint Genome Institute (JGI-PGF)"/>
            <person name="Kuo A."/>
            <person name="Salamov A."/>
            <person name="Schmutz J."/>
            <person name="Lucas S."/>
            <person name="Pitluck S."/>
            <person name="Rosenblum E."/>
            <person name="Stajich J."/>
            <person name="Eisen M."/>
            <person name="Grigoriev I.V."/>
        </authorList>
    </citation>
    <scope>NUCLEOTIDE SEQUENCE [LARGE SCALE GENOMIC DNA]</scope>
    <source>
        <strain evidence="3">JAM81 / FGSC 10211</strain>
    </source>
</reference>
<sequence length="502" mass="58380">MMQDVLPNLPEVSMDNSYLPDILATQSKASIPLPHIEQDDTLQKHYARVQKTLFDSVDKRVLEIESELRETRLNLKHTNEDKINMGQALYLAKSEVTKFNSALASTRLALHQAQNEQKTISKLQSVTETDIQNVAKTNKLLQRELENTKSELEQSTTKIHQLQEINANYTSDIKIQRRIQNKLKKEFEFSELKRKQAEEIVENEKRLLEQAALKQQELASTIDVQKSEALVAQKAIDGMHREINILTSTKEATEKQWSEAITAMSKRDTAFQAINESKQTLSSQYLEAQNTIRVLKLERNEALQKLSEKKTEKTLEDLRTLHKGTVEQLIQTRNELVQIESAETAFKNEDQSAEVDKKTTVISNLKSKISQLKSDFDEKMRLHVPVNQAFHREEQIKQQALSEIKSITRDEETKSINLRRQNAQLQMKVNDTSEKMLHITQERNLVKEQYEDISAHYAKLYEETKYLIYALERREHDLNFLKGKMNQKEIGKYNLIFWLNMN</sequence>
<proteinExistence type="predicted"/>
<dbReference type="HOGENOM" id="CLU_542886_0_0_1"/>
<feature type="coiled-coil region" evidence="1">
    <location>
        <begin position="131"/>
        <end position="214"/>
    </location>
</feature>
<dbReference type="EMBL" id="GL882884">
    <property type="protein sequence ID" value="EGF80149.1"/>
    <property type="molecule type" value="Genomic_DNA"/>
</dbReference>
<dbReference type="AlphaFoldDB" id="F4P2K5"/>
<feature type="coiled-coil region" evidence="1">
    <location>
        <begin position="285"/>
        <end position="312"/>
    </location>
</feature>